<protein>
    <submittedName>
        <fullName evidence="1">Uncharacterized protein</fullName>
    </submittedName>
</protein>
<keyword evidence="2" id="KW-1185">Reference proteome</keyword>
<reference evidence="1" key="1">
    <citation type="submission" date="2023-10" db="EMBL/GenBank/DDBJ databases">
        <authorList>
            <person name="Chen Y."/>
            <person name="Shah S."/>
            <person name="Dougan E. K."/>
            <person name="Thang M."/>
            <person name="Chan C."/>
        </authorList>
    </citation>
    <scope>NUCLEOTIDE SEQUENCE [LARGE SCALE GENOMIC DNA]</scope>
</reference>
<evidence type="ECO:0000313" key="1">
    <source>
        <dbReference type="EMBL" id="CAK0818937.1"/>
    </source>
</evidence>
<accession>A0ABN9RJY3</accession>
<proteinExistence type="predicted"/>
<evidence type="ECO:0000313" key="2">
    <source>
        <dbReference type="Proteomes" id="UP001189429"/>
    </source>
</evidence>
<dbReference type="EMBL" id="CAUYUJ010006883">
    <property type="protein sequence ID" value="CAK0818937.1"/>
    <property type="molecule type" value="Genomic_DNA"/>
</dbReference>
<gene>
    <name evidence="1" type="ORF">PCOR1329_LOCUS21055</name>
</gene>
<comment type="caution">
    <text evidence="1">The sequence shown here is derived from an EMBL/GenBank/DDBJ whole genome shotgun (WGS) entry which is preliminary data.</text>
</comment>
<sequence>MELAVISRQTVTACEEAVGSALIGAFRFFHFHCEAKIRSFAGRAGRGHTFISCHSFSSDATNSGVWRNAKLQALKLLSVYIGDHRNVETNGFFSNNVSFEAYADLHKVTSTTAEATMGLIWKQLVSLGCPVWKKYSSVSDGPAAAAANVLHGTLQGEHRLVRILLYTSDGGPDQMKFKRMLIAETALQGHVLVIGYPCLMHRLQLIIKTGLELIDRFLGRVEKTFKYFSSLSKVTQVWRDMAGDIYDIWKGTFGPRAARECAARLPPKCLAGRWDSIYSTEKHLRFCASNAGTGIRQLPAIIRQAVETKKKGKEKRDGNVPALDDAANETSREYSARLGRWRSDVLRTVSDELFWIVVDVATDSHEALQHHMAFVSQARSTEHIETYGNVVAQLIMGKGQEILEECTKCFRNFQWAAAMSHLSDLGEHVLPDMLAFTVELNAHHAAAYNRRILKDLDRSSVRANRSGLGLDDLFKQGPNLVLLLTLELHMPSPGMASRILEAAEGELEITTRKLRALCHHDLVQARDTGTCGTLLYSITMCMRCYSKADVRDNEQYNSLIRQMNMRCRNIGLPLMSSRINVKKWLGVGTRGASMRWSSIKPRAEALLRQLLPFAEQAQGIAIEDARFEAAKPIETDVNVSATLKVACPVDTSPAALWAKSYSVKLFRCSSGRPDANQLIVVGMCNLGNIDEDNPDDFDLLTYNDHSVGYMMADTNYTTSELLKINLSPSNIPDYFIGKISDPCEFS</sequence>
<organism evidence="1 2">
    <name type="scientific">Prorocentrum cordatum</name>
    <dbReference type="NCBI Taxonomy" id="2364126"/>
    <lineage>
        <taxon>Eukaryota</taxon>
        <taxon>Sar</taxon>
        <taxon>Alveolata</taxon>
        <taxon>Dinophyceae</taxon>
        <taxon>Prorocentrales</taxon>
        <taxon>Prorocentraceae</taxon>
        <taxon>Prorocentrum</taxon>
    </lineage>
</organism>
<dbReference type="Proteomes" id="UP001189429">
    <property type="component" value="Unassembled WGS sequence"/>
</dbReference>
<name>A0ABN9RJY3_9DINO</name>